<feature type="transmembrane region" description="Helical" evidence="1">
    <location>
        <begin position="12"/>
        <end position="30"/>
    </location>
</feature>
<keyword evidence="1" id="KW-1133">Transmembrane helix</keyword>
<dbReference type="AlphaFoldDB" id="A0A5N6IYV6"/>
<name>A0A5N6IYV6_9EURO</name>
<accession>A0A5N6IYV6</accession>
<feature type="transmembrane region" description="Helical" evidence="1">
    <location>
        <begin position="42"/>
        <end position="60"/>
    </location>
</feature>
<dbReference type="Proteomes" id="UP000326289">
    <property type="component" value="Unassembled WGS sequence"/>
</dbReference>
<evidence type="ECO:0000256" key="1">
    <source>
        <dbReference type="SAM" id="Phobius"/>
    </source>
</evidence>
<proteinExistence type="predicted"/>
<evidence type="ECO:0000313" key="3">
    <source>
        <dbReference type="Proteomes" id="UP000326289"/>
    </source>
</evidence>
<sequence length="122" mass="14100">MLDIGLCALRMLVRLLMLRIFVFIVCRLHAGSCSGASNLNTFPPFVYACPFLVGLFEQVLRCKDYARAPISMMFFLWWISWPDDWCFCHLVSCILVEFCLIPVVEIEITISYVTSIFIFSQL</sequence>
<keyword evidence="3" id="KW-1185">Reference proteome</keyword>
<evidence type="ECO:0000313" key="2">
    <source>
        <dbReference type="EMBL" id="KAB8271831.1"/>
    </source>
</evidence>
<reference evidence="2 3" key="1">
    <citation type="submission" date="2019-04" db="EMBL/GenBank/DDBJ databases">
        <title>Fungal friends and foes A comparative genomics study of 23 Aspergillus species from section Flavi.</title>
        <authorList>
            <consortium name="DOE Joint Genome Institute"/>
            <person name="Kjaerbolling I."/>
            <person name="Vesth T.C."/>
            <person name="Frisvad J.C."/>
            <person name="Nybo J.L."/>
            <person name="Theobald S."/>
            <person name="Kildgaard S."/>
            <person name="Petersen T.I."/>
            <person name="Kuo A."/>
            <person name="Sato A."/>
            <person name="Lyhne E.K."/>
            <person name="Kogle M.E."/>
            <person name="Wiebenga A."/>
            <person name="Kun R.S."/>
            <person name="Lubbers R.J."/>
            <person name="Makela M.R."/>
            <person name="Barry K."/>
            <person name="Chovatia M."/>
            <person name="Clum A."/>
            <person name="Daum C."/>
            <person name="Haridas S."/>
            <person name="He G."/>
            <person name="LaButti K."/>
            <person name="Lipzen A."/>
            <person name="Mondo S."/>
            <person name="Pangilinan J."/>
            <person name="Riley R."/>
            <person name="Salamov A."/>
            <person name="Simmons B.A."/>
            <person name="Magnuson J.K."/>
            <person name="Henrissat B."/>
            <person name="Mortensen U.H."/>
            <person name="Larsen T.O."/>
            <person name="De vries R.P."/>
            <person name="Grigoriev I.V."/>
            <person name="Machida M."/>
            <person name="Baker S.E."/>
            <person name="Andersen M.R."/>
        </authorList>
    </citation>
    <scope>NUCLEOTIDE SEQUENCE [LARGE SCALE GENOMIC DNA]</scope>
    <source>
        <strain evidence="2 3">CBS 117635</strain>
    </source>
</reference>
<keyword evidence="1" id="KW-0812">Transmembrane</keyword>
<keyword evidence="1" id="KW-0472">Membrane</keyword>
<gene>
    <name evidence="2" type="ORF">BDV30DRAFT_138862</name>
</gene>
<organism evidence="2 3">
    <name type="scientific">Aspergillus minisclerotigenes</name>
    <dbReference type="NCBI Taxonomy" id="656917"/>
    <lineage>
        <taxon>Eukaryota</taxon>
        <taxon>Fungi</taxon>
        <taxon>Dikarya</taxon>
        <taxon>Ascomycota</taxon>
        <taxon>Pezizomycotina</taxon>
        <taxon>Eurotiomycetes</taxon>
        <taxon>Eurotiomycetidae</taxon>
        <taxon>Eurotiales</taxon>
        <taxon>Aspergillaceae</taxon>
        <taxon>Aspergillus</taxon>
        <taxon>Aspergillus subgen. Circumdati</taxon>
    </lineage>
</organism>
<protein>
    <submittedName>
        <fullName evidence="2">Uncharacterized protein</fullName>
    </submittedName>
</protein>
<dbReference type="EMBL" id="ML732812">
    <property type="protein sequence ID" value="KAB8271831.1"/>
    <property type="molecule type" value="Genomic_DNA"/>
</dbReference>